<keyword evidence="5 12" id="KW-0432">Leucine biosynthesis</keyword>
<dbReference type="GO" id="GO:0003852">
    <property type="term" value="F:2-isopropylmalate synthase activity"/>
    <property type="evidence" value="ECO:0007669"/>
    <property type="project" value="UniProtKB-UniRule"/>
</dbReference>
<dbReference type="Gene3D" id="3.20.20.70">
    <property type="entry name" value="Aldolase class I"/>
    <property type="match status" value="1"/>
</dbReference>
<dbReference type="PANTHER" id="PTHR10277:SF9">
    <property type="entry name" value="2-ISOPROPYLMALATE SYNTHASE 1, CHLOROPLASTIC-RELATED"/>
    <property type="match status" value="1"/>
</dbReference>
<keyword evidence="6 12" id="KW-0028">Amino-acid biosynthesis</keyword>
<dbReference type="InterPro" id="IPR036230">
    <property type="entry name" value="LeuA_allosteric_dom_sf"/>
</dbReference>
<dbReference type="NCBIfam" id="NF002087">
    <property type="entry name" value="PRK00915.1-4"/>
    <property type="match status" value="1"/>
</dbReference>
<evidence type="ECO:0000256" key="6">
    <source>
        <dbReference type="ARBA" id="ARBA00022605"/>
    </source>
</evidence>
<comment type="function">
    <text evidence="12">Catalyzes the condensation of the acetyl group of acetyl-CoA with 3-methyl-2-oxobutanoate (2-ketoisovalerate) to form 3-carboxy-3-hydroxy-4-methylpentanoate (2-isopropylmalate).</text>
</comment>
<evidence type="ECO:0000313" key="15">
    <source>
        <dbReference type="Proteomes" id="UP000292781"/>
    </source>
</evidence>
<feature type="binding site" evidence="12">
    <location>
        <position position="249"/>
    </location>
    <ligand>
        <name>Mn(2+)</name>
        <dbReference type="ChEBI" id="CHEBI:29035"/>
    </ligand>
</feature>
<comment type="subunit">
    <text evidence="12">Homodimer.</text>
</comment>
<dbReference type="PROSITE" id="PS50991">
    <property type="entry name" value="PYR_CT"/>
    <property type="match status" value="1"/>
</dbReference>
<evidence type="ECO:0000256" key="8">
    <source>
        <dbReference type="ARBA" id="ARBA00022723"/>
    </source>
</evidence>
<keyword evidence="15" id="KW-1185">Reference proteome</keyword>
<evidence type="ECO:0000256" key="9">
    <source>
        <dbReference type="ARBA" id="ARBA00023211"/>
    </source>
</evidence>
<comment type="catalytic activity">
    <reaction evidence="12">
        <text>3-methyl-2-oxobutanoate + acetyl-CoA + H2O = (2S)-2-isopropylmalate + CoA + H(+)</text>
        <dbReference type="Rhea" id="RHEA:21524"/>
        <dbReference type="ChEBI" id="CHEBI:1178"/>
        <dbReference type="ChEBI" id="CHEBI:11851"/>
        <dbReference type="ChEBI" id="CHEBI:15377"/>
        <dbReference type="ChEBI" id="CHEBI:15378"/>
        <dbReference type="ChEBI" id="CHEBI:57287"/>
        <dbReference type="ChEBI" id="CHEBI:57288"/>
        <dbReference type="EC" id="2.3.3.13"/>
    </reaction>
</comment>
<reference evidence="14 15" key="1">
    <citation type="submission" date="2019-02" db="EMBL/GenBank/DDBJ databases">
        <title>Siculibacillus lacustris gen. nov., sp. nov., a new rosette-forming bacterium isolated from a freshwater crater lake (Lake St. Ana, Romania).</title>
        <authorList>
            <person name="Felfoldi T."/>
            <person name="Marton Z."/>
            <person name="Szabo A."/>
            <person name="Mentes A."/>
            <person name="Boka K."/>
            <person name="Marialigeti K."/>
            <person name="Mathe I."/>
            <person name="Koncz M."/>
            <person name="Schumann P."/>
            <person name="Toth E."/>
        </authorList>
    </citation>
    <scope>NUCLEOTIDE SEQUENCE [LARGE SCALE GENOMIC DNA]</scope>
    <source>
        <strain evidence="14 15">SA-279</strain>
    </source>
</reference>
<feature type="binding site" evidence="12">
    <location>
        <position position="25"/>
    </location>
    <ligand>
        <name>Mn(2+)</name>
        <dbReference type="ChEBI" id="CHEBI:29035"/>
    </ligand>
</feature>
<evidence type="ECO:0000256" key="4">
    <source>
        <dbReference type="ARBA" id="ARBA00018198"/>
    </source>
</evidence>
<gene>
    <name evidence="12" type="primary">leuA</name>
    <name evidence="14" type="ORF">EYW49_07125</name>
</gene>
<dbReference type="CDD" id="cd07940">
    <property type="entry name" value="DRE_TIM_IPMS"/>
    <property type="match status" value="1"/>
</dbReference>
<keyword evidence="14" id="KW-0012">Acyltransferase</keyword>
<protein>
    <recommendedName>
        <fullName evidence="4 12">2-isopropylmalate synthase</fullName>
        <ecNumber evidence="3 12">2.3.3.13</ecNumber>
    </recommendedName>
    <alternativeName>
        <fullName evidence="11 12">Alpha-IPM synthase</fullName>
    </alternativeName>
    <alternativeName>
        <fullName evidence="12">Alpha-isopropylmalate synthase</fullName>
    </alternativeName>
</protein>
<comment type="pathway">
    <text evidence="1 12">Amino-acid biosynthesis; L-leucine biosynthesis; L-leucine from 3-methyl-2-oxobutanoate: step 1/4.</text>
</comment>
<dbReference type="GO" id="GO:0030145">
    <property type="term" value="F:manganese ion binding"/>
    <property type="evidence" value="ECO:0007669"/>
    <property type="project" value="UniProtKB-UniRule"/>
</dbReference>
<dbReference type="InterPro" id="IPR002034">
    <property type="entry name" value="AIPM/Hcit_synth_CS"/>
</dbReference>
<keyword evidence="9 12" id="KW-0464">Manganese</keyword>
<dbReference type="Pfam" id="PF22617">
    <property type="entry name" value="HCS_D2"/>
    <property type="match status" value="1"/>
</dbReference>
<dbReference type="EC" id="2.3.3.13" evidence="3 12"/>
<evidence type="ECO:0000256" key="1">
    <source>
        <dbReference type="ARBA" id="ARBA00004689"/>
    </source>
</evidence>
<dbReference type="GO" id="GO:0005829">
    <property type="term" value="C:cytosol"/>
    <property type="evidence" value="ECO:0007669"/>
    <property type="project" value="TreeGrafter"/>
</dbReference>
<comment type="caution">
    <text evidence="14">The sequence shown here is derived from an EMBL/GenBank/DDBJ whole genome shotgun (WGS) entry which is preliminary data.</text>
</comment>
<dbReference type="FunFam" id="1.10.238.260:FF:000001">
    <property type="entry name" value="2-isopropylmalate synthase"/>
    <property type="match status" value="1"/>
</dbReference>
<dbReference type="NCBIfam" id="TIGR00973">
    <property type="entry name" value="leuA_bact"/>
    <property type="match status" value="1"/>
</dbReference>
<keyword evidence="7 12" id="KW-0808">Transferase</keyword>
<dbReference type="Pfam" id="PF08502">
    <property type="entry name" value="LeuA_dimer"/>
    <property type="match status" value="1"/>
</dbReference>
<organism evidence="14 15">
    <name type="scientific">Siculibacillus lacustris</name>
    <dbReference type="NCBI Taxonomy" id="1549641"/>
    <lineage>
        <taxon>Bacteria</taxon>
        <taxon>Pseudomonadati</taxon>
        <taxon>Pseudomonadota</taxon>
        <taxon>Alphaproteobacteria</taxon>
        <taxon>Hyphomicrobiales</taxon>
        <taxon>Ancalomicrobiaceae</taxon>
        <taxon>Siculibacillus</taxon>
    </lineage>
</organism>
<dbReference type="Gene3D" id="3.30.160.270">
    <property type="match status" value="1"/>
</dbReference>
<evidence type="ECO:0000256" key="11">
    <source>
        <dbReference type="ARBA" id="ARBA00029993"/>
    </source>
</evidence>
<dbReference type="FunFam" id="3.20.20.70:FF:000010">
    <property type="entry name" value="2-isopropylmalate synthase"/>
    <property type="match status" value="1"/>
</dbReference>
<dbReference type="UniPathway" id="UPA00048">
    <property type="reaction ID" value="UER00070"/>
</dbReference>
<feature type="region of interest" description="Regulatory domain" evidence="12">
    <location>
        <begin position="402"/>
        <end position="536"/>
    </location>
</feature>
<dbReference type="InterPro" id="IPR005671">
    <property type="entry name" value="LeuA_bact_synth"/>
</dbReference>
<comment type="cofactor">
    <cofactor evidence="12">
        <name>Mn(2+)</name>
        <dbReference type="ChEBI" id="CHEBI:29035"/>
    </cofactor>
</comment>
<keyword evidence="8 12" id="KW-0479">Metal-binding</keyword>
<dbReference type="InterPro" id="IPR013785">
    <property type="entry name" value="Aldolase_TIM"/>
</dbReference>
<evidence type="ECO:0000256" key="5">
    <source>
        <dbReference type="ARBA" id="ARBA00022430"/>
    </source>
</evidence>
<evidence type="ECO:0000256" key="7">
    <source>
        <dbReference type="ARBA" id="ARBA00022679"/>
    </source>
</evidence>
<evidence type="ECO:0000256" key="3">
    <source>
        <dbReference type="ARBA" id="ARBA00012973"/>
    </source>
</evidence>
<feature type="binding site" evidence="12">
    <location>
        <position position="215"/>
    </location>
    <ligand>
        <name>Mn(2+)</name>
        <dbReference type="ChEBI" id="CHEBI:29035"/>
    </ligand>
</feature>
<accession>A0A4Q9VUB0</accession>
<comment type="similarity">
    <text evidence="2 12">Belongs to the alpha-IPM synthase/homocitrate synthase family. LeuA type 1 subfamily.</text>
</comment>
<dbReference type="Pfam" id="PF00682">
    <property type="entry name" value="HMGL-like"/>
    <property type="match status" value="1"/>
</dbReference>
<evidence type="ECO:0000256" key="2">
    <source>
        <dbReference type="ARBA" id="ARBA00009396"/>
    </source>
</evidence>
<dbReference type="InterPro" id="IPR054691">
    <property type="entry name" value="LeuA/HCS_post-cat"/>
</dbReference>
<dbReference type="AlphaFoldDB" id="A0A4Q9VUB0"/>
<dbReference type="GO" id="GO:0003985">
    <property type="term" value="F:acetyl-CoA C-acetyltransferase activity"/>
    <property type="evidence" value="ECO:0007669"/>
    <property type="project" value="UniProtKB-UniRule"/>
</dbReference>
<feature type="domain" description="Pyruvate carboxyltransferase" evidence="13">
    <location>
        <begin position="16"/>
        <end position="278"/>
    </location>
</feature>
<dbReference type="NCBIfam" id="NF002086">
    <property type="entry name" value="PRK00915.1-3"/>
    <property type="match status" value="1"/>
</dbReference>
<feature type="binding site" evidence="12">
    <location>
        <position position="213"/>
    </location>
    <ligand>
        <name>Mn(2+)</name>
        <dbReference type="ChEBI" id="CHEBI:29035"/>
    </ligand>
</feature>
<dbReference type="PROSITE" id="PS00816">
    <property type="entry name" value="AIPM_HOMOCIT_SYNTH_2"/>
    <property type="match status" value="1"/>
</dbReference>
<dbReference type="GO" id="GO:0009098">
    <property type="term" value="P:L-leucine biosynthetic process"/>
    <property type="evidence" value="ECO:0007669"/>
    <property type="project" value="UniProtKB-UniRule"/>
</dbReference>
<dbReference type="SUPFAM" id="SSF51569">
    <property type="entry name" value="Aldolase"/>
    <property type="match status" value="1"/>
</dbReference>
<evidence type="ECO:0000256" key="10">
    <source>
        <dbReference type="ARBA" id="ARBA00023304"/>
    </source>
</evidence>
<evidence type="ECO:0000313" key="14">
    <source>
        <dbReference type="EMBL" id="TBW39254.1"/>
    </source>
</evidence>
<dbReference type="PANTHER" id="PTHR10277">
    <property type="entry name" value="HOMOCITRATE SYNTHASE-RELATED"/>
    <property type="match status" value="1"/>
</dbReference>
<dbReference type="HAMAP" id="MF_01025">
    <property type="entry name" value="LeuA_type1"/>
    <property type="match status" value="1"/>
</dbReference>
<name>A0A4Q9VUB0_9HYPH</name>
<proteinExistence type="inferred from homology"/>
<dbReference type="RefSeq" id="WP_131307644.1">
    <property type="nucleotide sequence ID" value="NZ_SJFN01000008.1"/>
</dbReference>
<dbReference type="Gene3D" id="1.10.238.260">
    <property type="match status" value="1"/>
</dbReference>
<evidence type="ECO:0000259" key="13">
    <source>
        <dbReference type="PROSITE" id="PS50991"/>
    </source>
</evidence>
<keyword evidence="10 12" id="KW-0100">Branched-chain amino acid biosynthesis</keyword>
<dbReference type="EMBL" id="SJFN01000008">
    <property type="protein sequence ID" value="TBW39254.1"/>
    <property type="molecule type" value="Genomic_DNA"/>
</dbReference>
<dbReference type="Proteomes" id="UP000292781">
    <property type="component" value="Unassembled WGS sequence"/>
</dbReference>
<dbReference type="InterPro" id="IPR013709">
    <property type="entry name" value="2-isopropylmalate_synth_dimer"/>
</dbReference>
<dbReference type="InterPro" id="IPR050073">
    <property type="entry name" value="2-IPM_HCS-like"/>
</dbReference>
<dbReference type="SUPFAM" id="SSF110921">
    <property type="entry name" value="2-isopropylmalate synthase LeuA, allosteric (dimerisation) domain"/>
    <property type="match status" value="1"/>
</dbReference>
<dbReference type="OrthoDB" id="9803573at2"/>
<dbReference type="PROSITE" id="PS00815">
    <property type="entry name" value="AIPM_HOMOCIT_SYNTH_1"/>
    <property type="match status" value="1"/>
</dbReference>
<dbReference type="InterPro" id="IPR000891">
    <property type="entry name" value="PYR_CT"/>
</dbReference>
<dbReference type="SMART" id="SM00917">
    <property type="entry name" value="LeuA_dimer"/>
    <property type="match status" value="1"/>
</dbReference>
<evidence type="ECO:0000256" key="12">
    <source>
        <dbReference type="HAMAP-Rule" id="MF_01025"/>
    </source>
</evidence>
<sequence length="536" mass="57550">MTIVPISVPTPARDRIVIFDTTLRDGEQSAGASMTFDEKIQVAELLDAMGVDVIEAGFPIASEGDFEAVSEIARRVKTAIPAGLARAAFKDIDRAADALRHARAFRIHTFISTSPVHMKYKLQMEADAVLEKVIASVTRARSHTDDVEWSAEDATRTEPDFLARCVEAAIRAGATTINLPDTVGYTTPDEYSAMFRSIIERVPNADKAVFSTHCHNDLGMAVANSLAGVIGGARQIECTVNGLGERAGNAALEEIVMAIRTRSDVLPFTTGIRTPMLTQASKLVSTVTGFPVQYNKAIVGKNAFAHESGIHQDGMLKHVETYEIMRPEDVGVRETNLVMGKHSGRHAFREKLKDLGYDLGENALEEAFNRMKALADRKKVVYDEDIEALVEDEITSAAKGVKVIALTVIAGTGGPQKAIITMDVGGQHITKEANGTGPIDATFNAIKAVVPHEAKLQLYQVHAVTEGTDAQAEVSVRLQEGGQVATGRGADVDTLVSSARAYVAALNKLSIRRQKLVEVGATEAPASSPIAVGERI</sequence>
<keyword evidence="12" id="KW-0963">Cytoplasm</keyword>
<dbReference type="FunFam" id="3.30.160.270:FF:000003">
    <property type="entry name" value="2-isopropylmalate synthase"/>
    <property type="match status" value="1"/>
</dbReference>